<comment type="pathway">
    <text evidence="4">Cofactor biosynthesis; thiamine diphosphate biosynthesis; 4-amino-2-methyl-5-diphosphomethylpyrimidine from 5-amino-1-(5-phospho-D-ribosyl)imidazole: step 3/3.</text>
</comment>
<dbReference type="PANTHER" id="PTHR20858">
    <property type="entry name" value="PHOSPHOMETHYLPYRIMIDINE KINASE"/>
    <property type="match status" value="1"/>
</dbReference>
<keyword evidence="10" id="KW-1185">Reference proteome</keyword>
<dbReference type="InterPro" id="IPR016084">
    <property type="entry name" value="Haem_Oase-like_multi-hlx"/>
</dbReference>
<dbReference type="InterPro" id="IPR004399">
    <property type="entry name" value="HMP/HMP-P_kinase_dom"/>
</dbReference>
<evidence type="ECO:0000256" key="5">
    <source>
        <dbReference type="ARBA" id="ARBA00022977"/>
    </source>
</evidence>
<evidence type="ECO:0000313" key="10">
    <source>
        <dbReference type="Proteomes" id="UP000652763"/>
    </source>
</evidence>
<name>A0ABR8YKP4_9MICC</name>
<dbReference type="Pfam" id="PF03070">
    <property type="entry name" value="TENA_THI-4"/>
    <property type="match status" value="1"/>
</dbReference>
<dbReference type="GO" id="GO:0016301">
    <property type="term" value="F:kinase activity"/>
    <property type="evidence" value="ECO:0007669"/>
    <property type="project" value="UniProtKB-KW"/>
</dbReference>
<evidence type="ECO:0000256" key="2">
    <source>
        <dbReference type="ARBA" id="ARBA00000565"/>
    </source>
</evidence>
<dbReference type="InterPro" id="IPR029056">
    <property type="entry name" value="Ribokinase-like"/>
</dbReference>
<evidence type="ECO:0000259" key="7">
    <source>
        <dbReference type="Pfam" id="PF03070"/>
    </source>
</evidence>
<evidence type="ECO:0000256" key="6">
    <source>
        <dbReference type="SAM" id="MobiDB-lite"/>
    </source>
</evidence>
<evidence type="ECO:0000259" key="8">
    <source>
        <dbReference type="Pfam" id="PF08543"/>
    </source>
</evidence>
<feature type="domain" description="Pyridoxamine kinase/Phosphomethylpyrimidine kinase" evidence="8">
    <location>
        <begin position="11"/>
        <end position="262"/>
    </location>
</feature>
<feature type="domain" description="Thiaminase-2/PQQC" evidence="7">
    <location>
        <begin position="338"/>
        <end position="536"/>
    </location>
</feature>
<protein>
    <submittedName>
        <fullName evidence="9">Bifunctional hydroxymethylpyrimidine kinase/phosphomethylpyrimidine kinase</fullName>
    </submittedName>
</protein>
<keyword evidence="9" id="KW-0418">Kinase</keyword>
<reference evidence="9 10" key="1">
    <citation type="submission" date="2020-08" db="EMBL/GenBank/DDBJ databases">
        <title>A Genomic Blueprint of the Chicken Gut Microbiome.</title>
        <authorList>
            <person name="Gilroy R."/>
            <person name="Ravi A."/>
            <person name="Getino M."/>
            <person name="Pursley I."/>
            <person name="Horton D.L."/>
            <person name="Alikhan N.-F."/>
            <person name="Baker D."/>
            <person name="Gharbi K."/>
            <person name="Hall N."/>
            <person name="Watson M."/>
            <person name="Adriaenssens E.M."/>
            <person name="Foster-Nyarko E."/>
            <person name="Jarju S."/>
            <person name="Secka A."/>
            <person name="Antonio M."/>
            <person name="Oren A."/>
            <person name="Chaudhuri R."/>
            <person name="La Ragione R.M."/>
            <person name="Hildebrand F."/>
            <person name="Pallen M.J."/>
        </authorList>
    </citation>
    <scope>NUCLEOTIDE SEQUENCE [LARGE SCALE GENOMIC DNA]</scope>
    <source>
        <strain evidence="9 10">Sa2BUA2</strain>
    </source>
</reference>
<dbReference type="Gene3D" id="1.20.910.10">
    <property type="entry name" value="Heme oxygenase-like"/>
    <property type="match status" value="1"/>
</dbReference>
<dbReference type="InterPro" id="IPR004305">
    <property type="entry name" value="Thiaminase-2/PQQC"/>
</dbReference>
<evidence type="ECO:0000256" key="4">
    <source>
        <dbReference type="ARBA" id="ARBA00004769"/>
    </source>
</evidence>
<comment type="catalytic activity">
    <reaction evidence="2">
        <text>4-amino-2-methyl-5-(phosphooxymethyl)pyrimidine + ATP = 4-amino-2-methyl-5-(diphosphooxymethyl)pyrimidine + ADP</text>
        <dbReference type="Rhea" id="RHEA:19893"/>
        <dbReference type="ChEBI" id="CHEBI:30616"/>
        <dbReference type="ChEBI" id="CHEBI:57841"/>
        <dbReference type="ChEBI" id="CHEBI:58354"/>
        <dbReference type="ChEBI" id="CHEBI:456216"/>
        <dbReference type="EC" id="2.7.4.7"/>
    </reaction>
</comment>
<dbReference type="SUPFAM" id="SSF48613">
    <property type="entry name" value="Heme oxygenase-like"/>
    <property type="match status" value="1"/>
</dbReference>
<dbReference type="InterPro" id="IPR013749">
    <property type="entry name" value="PM/HMP-P_kinase-1"/>
</dbReference>
<gene>
    <name evidence="9" type="ORF">H9638_13210</name>
</gene>
<dbReference type="SUPFAM" id="SSF53613">
    <property type="entry name" value="Ribokinase-like"/>
    <property type="match status" value="1"/>
</dbReference>
<comment type="caution">
    <text evidence="9">The sequence shown here is derived from an EMBL/GenBank/DDBJ whole genome shotgun (WGS) entry which is preliminary data.</text>
</comment>
<evidence type="ECO:0000256" key="3">
    <source>
        <dbReference type="ARBA" id="ARBA00003848"/>
    </source>
</evidence>
<keyword evidence="5" id="KW-0784">Thiamine biosynthesis</keyword>
<dbReference type="Gene3D" id="3.40.1190.20">
    <property type="match status" value="1"/>
</dbReference>
<accession>A0ABR8YKP4</accession>
<dbReference type="Proteomes" id="UP000652763">
    <property type="component" value="Unassembled WGS sequence"/>
</dbReference>
<dbReference type="Pfam" id="PF08543">
    <property type="entry name" value="Phos_pyr_kin"/>
    <property type="match status" value="1"/>
</dbReference>
<dbReference type="NCBIfam" id="NF011301">
    <property type="entry name" value="PRK14713.1"/>
    <property type="match status" value="1"/>
</dbReference>
<evidence type="ECO:0000256" key="1">
    <source>
        <dbReference type="ARBA" id="ARBA00000151"/>
    </source>
</evidence>
<dbReference type="NCBIfam" id="TIGR00097">
    <property type="entry name" value="HMP-P_kinase"/>
    <property type="match status" value="1"/>
</dbReference>
<comment type="catalytic activity">
    <reaction evidence="1">
        <text>4-amino-5-hydroxymethyl-2-methylpyrimidine + ATP = 4-amino-2-methyl-5-(phosphooxymethyl)pyrimidine + ADP + H(+)</text>
        <dbReference type="Rhea" id="RHEA:23096"/>
        <dbReference type="ChEBI" id="CHEBI:15378"/>
        <dbReference type="ChEBI" id="CHEBI:16892"/>
        <dbReference type="ChEBI" id="CHEBI:30616"/>
        <dbReference type="ChEBI" id="CHEBI:58354"/>
        <dbReference type="ChEBI" id="CHEBI:456216"/>
        <dbReference type="EC" id="2.7.1.49"/>
    </reaction>
</comment>
<keyword evidence="9" id="KW-0808">Transferase</keyword>
<feature type="region of interest" description="Disordered" evidence="6">
    <location>
        <begin position="288"/>
        <end position="315"/>
    </location>
</feature>
<proteinExistence type="predicted"/>
<sequence>MPRVLSIAGTDPSGGAGIQADLKSIAATGGYGMAAVTALVAQNTHGVRSVHTPPADFLRQQLEAVSDDVVIDAVKIGMLGTAEVTQTVTGWLAEVRPPVVVLDPVMVATSGDRLLSTGAEKALRQLLHRVDLVTPNLPELAVLLHEDPAQTWDQALDQGRRLAGTYSTAVLVKGGHLTGDAAPDALVVPDGGGGFAVTEVSSVRVATKNTHGTGCSLSAAMATLFARTGNWVRTLTAAKAWLQETLETADLLDVGTGHGPVNHFHGVWERGLAPLPGPAAVPGGFLPTVGSEEPGAEGPGPVSTSAAPGGSPAPAGGWTAALWKETAGLRSRIDELDFVRGLGDGSLPQESFGFYLTQDAIYLRGYARAMARASELAPRLQEQVFWAAGARNALEAELDLHRNWLGPAGGTGVEQVLSVPAGTDVAAAGPVTRGYLEHLLARDRYAEDRIEYARLVGAVLPCFWVYAEVGARLQRLNHTAHPHREWLDTYADPGFAAATEQAVAILETVLAGDVAERRAAQEAFTGSVQWEHDFFAAGTLP</sequence>
<feature type="compositionally biased region" description="Low complexity" evidence="6">
    <location>
        <begin position="299"/>
        <end position="315"/>
    </location>
</feature>
<comment type="function">
    <text evidence="3">Catalyzes the phosphorylation of hydroxymethylpyrimidine phosphate (HMP-P) to HMP-PP, and of HMP to HMP-P.</text>
</comment>
<dbReference type="PANTHER" id="PTHR20858:SF17">
    <property type="entry name" value="HYDROXYMETHYLPYRIMIDINE_PHOSPHOMETHYLPYRIMIDINE KINASE THI20-RELATED"/>
    <property type="match status" value="1"/>
</dbReference>
<dbReference type="CDD" id="cd01169">
    <property type="entry name" value="HMPP_kinase"/>
    <property type="match status" value="1"/>
</dbReference>
<dbReference type="CDD" id="cd19365">
    <property type="entry name" value="TenA_C-like"/>
    <property type="match status" value="1"/>
</dbReference>
<evidence type="ECO:0000313" key="9">
    <source>
        <dbReference type="EMBL" id="MBD8044766.1"/>
    </source>
</evidence>
<organism evidence="9 10">
    <name type="scientific">Arthrobacter pullicola</name>
    <dbReference type="NCBI Taxonomy" id="2762224"/>
    <lineage>
        <taxon>Bacteria</taxon>
        <taxon>Bacillati</taxon>
        <taxon>Actinomycetota</taxon>
        <taxon>Actinomycetes</taxon>
        <taxon>Micrococcales</taxon>
        <taxon>Micrococcaceae</taxon>
        <taxon>Arthrobacter</taxon>
    </lineage>
</organism>
<dbReference type="EMBL" id="JACSQC010000006">
    <property type="protein sequence ID" value="MBD8044766.1"/>
    <property type="molecule type" value="Genomic_DNA"/>
</dbReference>